<dbReference type="OrthoDB" id="7462577at2759"/>
<feature type="region of interest" description="Disordered" evidence="10">
    <location>
        <begin position="872"/>
        <end position="909"/>
    </location>
</feature>
<evidence type="ECO:0000256" key="7">
    <source>
        <dbReference type="ARBA" id="ARBA00022801"/>
    </source>
</evidence>
<evidence type="ECO:0000256" key="9">
    <source>
        <dbReference type="RuleBase" id="RU003515"/>
    </source>
</evidence>
<evidence type="ECO:0000256" key="6">
    <source>
        <dbReference type="ARBA" id="ARBA00022759"/>
    </source>
</evidence>
<protein>
    <recommendedName>
        <fullName evidence="9">Ribonuclease</fullName>
        <ecNumber evidence="9">3.1.26.4</ecNumber>
    </recommendedName>
</protein>
<dbReference type="Proteomes" id="UP001138500">
    <property type="component" value="Unassembled WGS sequence"/>
</dbReference>
<comment type="catalytic activity">
    <reaction evidence="1 8 9">
        <text>Endonucleolytic cleavage to 5'-phosphomonoester.</text>
        <dbReference type="EC" id="3.1.26.4"/>
    </reaction>
</comment>
<dbReference type="SUPFAM" id="SSF53098">
    <property type="entry name" value="Ribonuclease H-like"/>
    <property type="match status" value="1"/>
</dbReference>
<evidence type="ECO:0000256" key="5">
    <source>
        <dbReference type="ARBA" id="ARBA00022723"/>
    </source>
</evidence>
<feature type="binding site" evidence="8">
    <location>
        <position position="186"/>
    </location>
    <ligand>
        <name>a divalent metal cation</name>
        <dbReference type="ChEBI" id="CHEBI:60240"/>
    </ligand>
</feature>
<dbReference type="EMBL" id="RIBY02000113">
    <property type="protein sequence ID" value="KAH9845262.1"/>
    <property type="molecule type" value="Genomic_DNA"/>
</dbReference>
<comment type="cofactor">
    <cofactor evidence="8">
        <name>Mn(2+)</name>
        <dbReference type="ChEBI" id="CHEBI:29035"/>
    </cofactor>
    <cofactor evidence="8">
        <name>Mg(2+)</name>
        <dbReference type="ChEBI" id="CHEBI:18420"/>
    </cofactor>
    <text evidence="8">Manganese or magnesium. Binds 1 divalent metal ion per monomer in the absence of substrate. May bind a second metal ion after substrate binding.</text>
</comment>
<dbReference type="InterPro" id="IPR001352">
    <property type="entry name" value="RNase_HII/HIII"/>
</dbReference>
<dbReference type="InterPro" id="IPR036397">
    <property type="entry name" value="RNaseH_sf"/>
</dbReference>
<evidence type="ECO:0000313" key="12">
    <source>
        <dbReference type="EMBL" id="KAH9845262.1"/>
    </source>
</evidence>
<evidence type="ECO:0000256" key="8">
    <source>
        <dbReference type="PROSITE-ProRule" id="PRU01319"/>
    </source>
</evidence>
<organism evidence="12 13">
    <name type="scientific">Teratosphaeria destructans</name>
    <dbReference type="NCBI Taxonomy" id="418781"/>
    <lineage>
        <taxon>Eukaryota</taxon>
        <taxon>Fungi</taxon>
        <taxon>Dikarya</taxon>
        <taxon>Ascomycota</taxon>
        <taxon>Pezizomycotina</taxon>
        <taxon>Dothideomycetes</taxon>
        <taxon>Dothideomycetidae</taxon>
        <taxon>Mycosphaerellales</taxon>
        <taxon>Teratosphaeriaceae</taxon>
        <taxon>Teratosphaeria</taxon>
    </lineage>
</organism>
<keyword evidence="6 8" id="KW-0255">Endonuclease</keyword>
<feature type="region of interest" description="Disordered" evidence="10">
    <location>
        <begin position="457"/>
        <end position="852"/>
    </location>
</feature>
<keyword evidence="7 8" id="KW-0378">Hydrolase</keyword>
<comment type="cofactor">
    <cofactor evidence="2">
        <name>Mg(2+)</name>
        <dbReference type="ChEBI" id="CHEBI:18420"/>
    </cofactor>
</comment>
<keyword evidence="5 8" id="KW-0479">Metal-binding</keyword>
<feature type="binding site" evidence="8">
    <location>
        <position position="71"/>
    </location>
    <ligand>
        <name>a divalent metal cation</name>
        <dbReference type="ChEBI" id="CHEBI:60240"/>
    </ligand>
</feature>
<feature type="compositionally biased region" description="Basic and acidic residues" evidence="10">
    <location>
        <begin position="827"/>
        <end position="836"/>
    </location>
</feature>
<dbReference type="InterPro" id="IPR004649">
    <property type="entry name" value="RNase_H2_suA"/>
</dbReference>
<proteinExistence type="inferred from homology"/>
<feature type="region of interest" description="Disordered" evidence="10">
    <location>
        <begin position="965"/>
        <end position="1004"/>
    </location>
</feature>
<keyword evidence="13" id="KW-1185">Reference proteome</keyword>
<dbReference type="PANTHER" id="PTHR10954:SF7">
    <property type="entry name" value="RIBONUCLEASE H2 SUBUNIT A"/>
    <property type="match status" value="1"/>
</dbReference>
<dbReference type="Pfam" id="PF01351">
    <property type="entry name" value="RNase_HII"/>
    <property type="match status" value="1"/>
</dbReference>
<dbReference type="InterPro" id="IPR024567">
    <property type="entry name" value="RNase_HII/HIII_dom"/>
</dbReference>
<evidence type="ECO:0000313" key="13">
    <source>
        <dbReference type="Proteomes" id="UP001138500"/>
    </source>
</evidence>
<feature type="compositionally biased region" description="Low complexity" evidence="10">
    <location>
        <begin position="671"/>
        <end position="691"/>
    </location>
</feature>
<reference evidence="12 13" key="2">
    <citation type="journal article" date="2021" name="Curr. Genet.">
        <title>Genetic response to nitrogen starvation in the aggressive Eucalyptus foliar pathogen Teratosphaeria destructans.</title>
        <authorList>
            <person name="Havenga M."/>
            <person name="Wingfield B.D."/>
            <person name="Wingfield M.J."/>
            <person name="Dreyer L.L."/>
            <person name="Roets F."/>
            <person name="Aylward J."/>
        </authorList>
    </citation>
    <scope>NUCLEOTIDE SEQUENCE [LARGE SCALE GENOMIC DNA]</scope>
    <source>
        <strain evidence="12">CMW44962</strain>
    </source>
</reference>
<evidence type="ECO:0000256" key="1">
    <source>
        <dbReference type="ARBA" id="ARBA00000077"/>
    </source>
</evidence>
<dbReference type="PANTHER" id="PTHR10954">
    <property type="entry name" value="RIBONUCLEASE H2 SUBUNIT A"/>
    <property type="match status" value="1"/>
</dbReference>
<dbReference type="GO" id="GO:0046872">
    <property type="term" value="F:metal ion binding"/>
    <property type="evidence" value="ECO:0007669"/>
    <property type="project" value="UniProtKB-KW"/>
</dbReference>
<dbReference type="GO" id="GO:0032299">
    <property type="term" value="C:ribonuclease H2 complex"/>
    <property type="evidence" value="ECO:0007669"/>
    <property type="project" value="TreeGrafter"/>
</dbReference>
<dbReference type="NCBIfam" id="TIGR00729">
    <property type="entry name" value="ribonuclease HII"/>
    <property type="match status" value="1"/>
</dbReference>
<dbReference type="GO" id="GO:0004523">
    <property type="term" value="F:RNA-DNA hybrid ribonuclease activity"/>
    <property type="evidence" value="ECO:0007669"/>
    <property type="project" value="UniProtKB-UniRule"/>
</dbReference>
<dbReference type="FunFam" id="1.10.10.460:FF:000001">
    <property type="entry name" value="Ribonuclease"/>
    <property type="match status" value="1"/>
</dbReference>
<comment type="similarity">
    <text evidence="3">Belongs to the RNase HII family. Eukaryotic subfamily.</text>
</comment>
<feature type="compositionally biased region" description="Low complexity" evidence="10">
    <location>
        <begin position="788"/>
        <end position="808"/>
    </location>
</feature>
<dbReference type="InterPro" id="IPR012337">
    <property type="entry name" value="RNaseH-like_sf"/>
</dbReference>
<dbReference type="FunFam" id="3.30.420.10:FF:000016">
    <property type="entry name" value="Ribonuclease"/>
    <property type="match status" value="1"/>
</dbReference>
<feature type="region of interest" description="Disordered" evidence="10">
    <location>
        <begin position="1"/>
        <end position="25"/>
    </location>
</feature>
<feature type="compositionally biased region" description="Polar residues" evidence="10">
    <location>
        <begin position="543"/>
        <end position="560"/>
    </location>
</feature>
<feature type="compositionally biased region" description="Basic and acidic residues" evidence="10">
    <location>
        <begin position="484"/>
        <end position="499"/>
    </location>
</feature>
<evidence type="ECO:0000256" key="4">
    <source>
        <dbReference type="ARBA" id="ARBA00022722"/>
    </source>
</evidence>
<feature type="compositionally biased region" description="Polar residues" evidence="10">
    <location>
        <begin position="500"/>
        <end position="509"/>
    </location>
</feature>
<dbReference type="EC" id="3.1.26.4" evidence="9"/>
<feature type="compositionally biased region" description="Basic residues" evidence="10">
    <location>
        <begin position="467"/>
        <end position="482"/>
    </location>
</feature>
<sequence>MSQIDDQIMNEAQDEHLDSQTVEQETPADNVFIPPSIHAAKVLSGDSYTHMCEVPPTLKANISTECVLGVDEAGRGPVLGPMVYALYYLPIEMHRSLLAVTHHFDDSKVLTPAVRSDLMEKICTPETDLFQHCGWATRSLSARDISAAQLRANGTYNLNAQAMDATIDLIQQVLDQGVNVREVYIDTIGPPATYQKKLERIFPALSITVAKKADSLYPCVSAASVCAKVTRDAALDVLYTAYAGAPDTGEVAWGSGYPSDARCTTWLKANMNPVFGWGSECRFSWGTAKEMLEAKGAPCPAVWPETDDASDNLKLTGFFLGAEEEKDDDMAVWYGRRVTEEYIDSSRKSWIDKAVGNKSGFIISTAIDMKAVKNALKALWPFRQKEEVPEDLLRCLLSVQTAEQQYAFEQRYKKTFGKRPEYSRTSIERMEQCIPGYVYKGDGRTKVVRESATYSGWATPHGEFMNRPRKYRNVSHTRRQPCPRKGDIGRPAQRSESRSKSTQNYSSTKEASDSKSRPNGHGQVNARQRRRAHMDEVPAGLPSESSGTSARRVQDFSQPLQGVHAKANAQDKRQHTPGHFAGVPQPPPQALDQAQQRQYDPNHYINAPQAPAQPNQHYIPAHQHDGPQQYLPSSGGMDLGQPQNDPSQRSVGEQGSRTPRESVKSLMPRLSDPAAARSAQHAASQAVSDSSLGEPDVDPIYSSHADSNRCRSAASRAHPNDQIHASTAAGPESSLGDPNLKPSNASSGRPSQHQRGRPGSGHDIEATVSSASSLGEPHLEPLDPTCGRSSQRRTVTSRSSSSRVSTSTIKPDGRQYFEAPTVAAPPSERKTFEHIRQKAPLAPSVDSQRNERGTQAYYDHKLEKRHRQWDENIGATAGARGTRAPPSVWSETSRRTAGGGPKDHDYGQGQRYRVAPRDAISHAGGTARSNAAATVYTQYGTAASPSVAPSNDPTERGSEWWERGGVEADPDAYAQSATASNRTYETEDDPSCWSGCSKQDEHERLAEKERIAKLKQRYREANAPDGRF</sequence>
<feature type="compositionally biased region" description="Low complexity" evidence="10">
    <location>
        <begin position="874"/>
        <end position="884"/>
    </location>
</feature>
<accession>A0A9W7T0I9</accession>
<evidence type="ECO:0000259" key="11">
    <source>
        <dbReference type="PROSITE" id="PS51975"/>
    </source>
</evidence>
<gene>
    <name evidence="12" type="ORF">Tdes44962_MAKER01272</name>
</gene>
<reference evidence="12 13" key="1">
    <citation type="journal article" date="2018" name="IMA Fungus">
        <title>IMA Genome-F 10: Nine draft genome sequences of Claviceps purpurea s.lat., including C. arundinis, C. humidiphila, and C. cf. spartinae, pseudomolecules for the pitch canker pathogen Fusarium circinatum, draft genome of Davidsoniella eucalypti, Grosmannia galeiformis, Quambalaria eucalypti, and Teratosphaeria destructans.</title>
        <authorList>
            <person name="Wingfield B.D."/>
            <person name="Liu M."/>
            <person name="Nguyen H.D."/>
            <person name="Lane F.A."/>
            <person name="Morgan S.W."/>
            <person name="De Vos L."/>
            <person name="Wilken P.M."/>
            <person name="Duong T.A."/>
            <person name="Aylward J."/>
            <person name="Coetzee M.P."/>
            <person name="Dadej K."/>
            <person name="De Beer Z.W."/>
            <person name="Findlay W."/>
            <person name="Havenga M."/>
            <person name="Kolarik M."/>
            <person name="Menzies J.G."/>
            <person name="Naidoo K."/>
            <person name="Pochopski O."/>
            <person name="Shoukouhi P."/>
            <person name="Santana Q.C."/>
            <person name="Seifert K.A."/>
            <person name="Soal N."/>
            <person name="Steenkamp E.T."/>
            <person name="Tatham C.T."/>
            <person name="van der Nest M.A."/>
            <person name="Wingfield M.J."/>
        </authorList>
    </citation>
    <scope>NUCLEOTIDE SEQUENCE [LARGE SCALE GENOMIC DNA]</scope>
    <source>
        <strain evidence="12">CMW44962</strain>
    </source>
</reference>
<evidence type="ECO:0000256" key="3">
    <source>
        <dbReference type="ARBA" id="ARBA00007058"/>
    </source>
</evidence>
<dbReference type="CDD" id="cd07181">
    <property type="entry name" value="RNase_HII_eukaryota_like"/>
    <property type="match status" value="1"/>
</dbReference>
<feature type="domain" description="RNase H type-2" evidence="11">
    <location>
        <begin position="65"/>
        <end position="297"/>
    </location>
</feature>
<comment type="caution">
    <text evidence="12">The sequence shown here is derived from an EMBL/GenBank/DDBJ whole genome shotgun (WGS) entry which is preliminary data.</text>
</comment>
<evidence type="ECO:0000256" key="2">
    <source>
        <dbReference type="ARBA" id="ARBA00001946"/>
    </source>
</evidence>
<dbReference type="GO" id="GO:0043137">
    <property type="term" value="P:DNA replication, removal of RNA primer"/>
    <property type="evidence" value="ECO:0007669"/>
    <property type="project" value="TreeGrafter"/>
</dbReference>
<feature type="compositionally biased region" description="Polar residues" evidence="10">
    <location>
        <begin position="641"/>
        <end position="657"/>
    </location>
</feature>
<evidence type="ECO:0000256" key="10">
    <source>
        <dbReference type="SAM" id="MobiDB-lite"/>
    </source>
</evidence>
<dbReference type="Gene3D" id="1.10.10.460">
    <property type="entry name" value="Ribonuclease hii. Domain 2"/>
    <property type="match status" value="1"/>
</dbReference>
<feature type="binding site" evidence="8">
    <location>
        <position position="72"/>
    </location>
    <ligand>
        <name>a divalent metal cation</name>
        <dbReference type="ChEBI" id="CHEBI:60240"/>
    </ligand>
</feature>
<dbReference type="GO" id="GO:0006298">
    <property type="term" value="P:mismatch repair"/>
    <property type="evidence" value="ECO:0007669"/>
    <property type="project" value="TreeGrafter"/>
</dbReference>
<dbReference type="Gene3D" id="3.30.420.10">
    <property type="entry name" value="Ribonuclease H-like superfamily/Ribonuclease H"/>
    <property type="match status" value="1"/>
</dbReference>
<dbReference type="AlphaFoldDB" id="A0A9W7T0I9"/>
<comment type="function">
    <text evidence="9">Endonuclease that specifically degrades the RNA of RNA-DNA hybrids.</text>
</comment>
<name>A0A9W7T0I9_9PEZI</name>
<keyword evidence="4 8" id="KW-0540">Nuclease</keyword>
<dbReference type="PROSITE" id="PS51975">
    <property type="entry name" value="RNASE_H_2"/>
    <property type="match status" value="1"/>
</dbReference>
<dbReference type="InterPro" id="IPR023160">
    <property type="entry name" value="RNase_HII_hlx-loop-hlx_cap_dom"/>
</dbReference>
<dbReference type="GO" id="GO:0003723">
    <property type="term" value="F:RNA binding"/>
    <property type="evidence" value="ECO:0007669"/>
    <property type="project" value="UniProtKB-UniRule"/>
</dbReference>
<feature type="compositionally biased region" description="Polar residues" evidence="10">
    <location>
        <begin position="741"/>
        <end position="753"/>
    </location>
</feature>